<dbReference type="InterPro" id="IPR005818">
    <property type="entry name" value="Histone_H1/H5_H15"/>
</dbReference>
<dbReference type="InterPro" id="IPR036388">
    <property type="entry name" value="WH-like_DNA-bd_sf"/>
</dbReference>
<proteinExistence type="predicted"/>
<accession>A0A4Y2UQZ6</accession>
<evidence type="ECO:0000313" key="2">
    <source>
        <dbReference type="EMBL" id="GBO13977.1"/>
    </source>
</evidence>
<dbReference type="Pfam" id="PF00538">
    <property type="entry name" value="Linker_histone"/>
    <property type="match status" value="1"/>
</dbReference>
<dbReference type="GO" id="GO:0006334">
    <property type="term" value="P:nucleosome assembly"/>
    <property type="evidence" value="ECO:0007669"/>
    <property type="project" value="InterPro"/>
</dbReference>
<dbReference type="GO" id="GO:0000786">
    <property type="term" value="C:nucleosome"/>
    <property type="evidence" value="ECO:0007669"/>
    <property type="project" value="InterPro"/>
</dbReference>
<keyword evidence="3" id="KW-1185">Reference proteome</keyword>
<dbReference type="CDD" id="cd00073">
    <property type="entry name" value="H15"/>
    <property type="match status" value="1"/>
</dbReference>
<dbReference type="SUPFAM" id="SSF46785">
    <property type="entry name" value="Winged helix' DNA-binding domain"/>
    <property type="match status" value="1"/>
</dbReference>
<dbReference type="InterPro" id="IPR036390">
    <property type="entry name" value="WH_DNA-bd_sf"/>
</dbReference>
<dbReference type="AlphaFoldDB" id="A0A4Y2UQZ6"/>
<dbReference type="Proteomes" id="UP000499080">
    <property type="component" value="Unassembled WGS sequence"/>
</dbReference>
<dbReference type="GO" id="GO:0003677">
    <property type="term" value="F:DNA binding"/>
    <property type="evidence" value="ECO:0007669"/>
    <property type="project" value="InterPro"/>
</dbReference>
<feature type="domain" description="H15" evidence="1">
    <location>
        <begin position="52"/>
        <end position="105"/>
    </location>
</feature>
<evidence type="ECO:0000313" key="3">
    <source>
        <dbReference type="Proteomes" id="UP000499080"/>
    </source>
</evidence>
<sequence length="112" mass="12676">MIQTVGEDSRLQDVRRNCRCCCTPPPPRLRKGKSGAAKSATLQLIRRFRMSKVNHHSEREVVLLSGYQKYISSEYKVDIDRLTPFIRKYLKSAVAAGTLVQTKGKEPTVHSS</sequence>
<dbReference type="OrthoDB" id="6437163at2759"/>
<evidence type="ECO:0000259" key="1">
    <source>
        <dbReference type="SMART" id="SM00526"/>
    </source>
</evidence>
<organism evidence="2 3">
    <name type="scientific">Araneus ventricosus</name>
    <name type="common">Orbweaver spider</name>
    <name type="synonym">Epeira ventricosa</name>
    <dbReference type="NCBI Taxonomy" id="182803"/>
    <lineage>
        <taxon>Eukaryota</taxon>
        <taxon>Metazoa</taxon>
        <taxon>Ecdysozoa</taxon>
        <taxon>Arthropoda</taxon>
        <taxon>Chelicerata</taxon>
        <taxon>Arachnida</taxon>
        <taxon>Araneae</taxon>
        <taxon>Araneomorphae</taxon>
        <taxon>Entelegynae</taxon>
        <taxon>Araneoidea</taxon>
        <taxon>Araneidae</taxon>
        <taxon>Araneus</taxon>
    </lineage>
</organism>
<dbReference type="SMART" id="SM00526">
    <property type="entry name" value="H15"/>
    <property type="match status" value="1"/>
</dbReference>
<name>A0A4Y2UQZ6_ARAVE</name>
<reference evidence="2 3" key="1">
    <citation type="journal article" date="2019" name="Sci. Rep.">
        <title>Orb-weaving spider Araneus ventricosus genome elucidates the spidroin gene catalogue.</title>
        <authorList>
            <person name="Kono N."/>
            <person name="Nakamura H."/>
            <person name="Ohtoshi R."/>
            <person name="Moran D.A.P."/>
            <person name="Shinohara A."/>
            <person name="Yoshida Y."/>
            <person name="Fujiwara M."/>
            <person name="Mori M."/>
            <person name="Tomita M."/>
            <person name="Arakawa K."/>
        </authorList>
    </citation>
    <scope>NUCLEOTIDE SEQUENCE [LARGE SCALE GENOMIC DNA]</scope>
</reference>
<gene>
    <name evidence="2" type="ORF">AVEN_121017_1</name>
</gene>
<comment type="caution">
    <text evidence="2">The sequence shown here is derived from an EMBL/GenBank/DDBJ whole genome shotgun (WGS) entry which is preliminary data.</text>
</comment>
<dbReference type="Gene3D" id="1.10.10.10">
    <property type="entry name" value="Winged helix-like DNA-binding domain superfamily/Winged helix DNA-binding domain"/>
    <property type="match status" value="1"/>
</dbReference>
<dbReference type="EMBL" id="BGPR01038178">
    <property type="protein sequence ID" value="GBO13977.1"/>
    <property type="molecule type" value="Genomic_DNA"/>
</dbReference>
<protein>
    <recommendedName>
        <fullName evidence="1">H15 domain-containing protein</fullName>
    </recommendedName>
</protein>